<sequence>MATALNKLINDINALKAVKRKKETAENEFRRIYDLMKQIGCVSINNVAELKRLKTVMDSKLVNEKFNGFVVVYNCPEAVALGREMGFTINNSDEVEGFKGI</sequence>
<dbReference type="Proteomes" id="UP001630127">
    <property type="component" value="Unassembled WGS sequence"/>
</dbReference>
<protein>
    <submittedName>
        <fullName evidence="2">Uncharacterized protein</fullName>
    </submittedName>
</protein>
<name>A0ABD3ABP8_9GENT</name>
<feature type="coiled-coil region" evidence="1">
    <location>
        <begin position="5"/>
        <end position="35"/>
    </location>
</feature>
<evidence type="ECO:0000256" key="1">
    <source>
        <dbReference type="SAM" id="Coils"/>
    </source>
</evidence>
<reference evidence="2 3" key="1">
    <citation type="submission" date="2024-11" db="EMBL/GenBank/DDBJ databases">
        <title>A near-complete genome assembly of Cinchona calisaya.</title>
        <authorList>
            <person name="Lian D.C."/>
            <person name="Zhao X.W."/>
            <person name="Wei L."/>
        </authorList>
    </citation>
    <scope>NUCLEOTIDE SEQUENCE [LARGE SCALE GENOMIC DNA]</scope>
    <source>
        <tissue evidence="2">Nenye</tissue>
    </source>
</reference>
<keyword evidence="1" id="KW-0175">Coiled coil</keyword>
<proteinExistence type="predicted"/>
<dbReference type="AlphaFoldDB" id="A0ABD3ABP8"/>
<keyword evidence="3" id="KW-1185">Reference proteome</keyword>
<accession>A0ABD3ABP8</accession>
<dbReference type="EMBL" id="JBJUIK010000004">
    <property type="protein sequence ID" value="KAL3529137.1"/>
    <property type="molecule type" value="Genomic_DNA"/>
</dbReference>
<gene>
    <name evidence="2" type="ORF">ACH5RR_008459</name>
</gene>
<organism evidence="2 3">
    <name type="scientific">Cinchona calisaya</name>
    <dbReference type="NCBI Taxonomy" id="153742"/>
    <lineage>
        <taxon>Eukaryota</taxon>
        <taxon>Viridiplantae</taxon>
        <taxon>Streptophyta</taxon>
        <taxon>Embryophyta</taxon>
        <taxon>Tracheophyta</taxon>
        <taxon>Spermatophyta</taxon>
        <taxon>Magnoliopsida</taxon>
        <taxon>eudicotyledons</taxon>
        <taxon>Gunneridae</taxon>
        <taxon>Pentapetalae</taxon>
        <taxon>asterids</taxon>
        <taxon>lamiids</taxon>
        <taxon>Gentianales</taxon>
        <taxon>Rubiaceae</taxon>
        <taxon>Cinchonoideae</taxon>
        <taxon>Cinchoneae</taxon>
        <taxon>Cinchona</taxon>
    </lineage>
</organism>
<comment type="caution">
    <text evidence="2">The sequence shown here is derived from an EMBL/GenBank/DDBJ whole genome shotgun (WGS) entry which is preliminary data.</text>
</comment>
<evidence type="ECO:0000313" key="3">
    <source>
        <dbReference type="Proteomes" id="UP001630127"/>
    </source>
</evidence>
<evidence type="ECO:0000313" key="2">
    <source>
        <dbReference type="EMBL" id="KAL3529137.1"/>
    </source>
</evidence>